<evidence type="ECO:0000313" key="2">
    <source>
        <dbReference type="EMBL" id="RCX31781.1"/>
    </source>
</evidence>
<evidence type="ECO:0000259" key="1">
    <source>
        <dbReference type="PROSITE" id="PS51787"/>
    </source>
</evidence>
<protein>
    <recommendedName>
        <fullName evidence="1">Lon N-terminal domain-containing protein</fullName>
    </recommendedName>
</protein>
<dbReference type="InterPro" id="IPR015947">
    <property type="entry name" value="PUA-like_sf"/>
</dbReference>
<gene>
    <name evidence="2" type="ORF">DFQ59_102128</name>
</gene>
<reference evidence="2 3" key="1">
    <citation type="submission" date="2018-07" db="EMBL/GenBank/DDBJ databases">
        <title>Genomic Encyclopedia of Type Strains, Phase IV (KMG-IV): sequencing the most valuable type-strain genomes for metagenomic binning, comparative biology and taxonomic classification.</title>
        <authorList>
            <person name="Goeker M."/>
        </authorList>
    </citation>
    <scope>NUCLEOTIDE SEQUENCE [LARGE SCALE GENOMIC DNA]</scope>
    <source>
        <strain evidence="2 3">DSM 26407</strain>
    </source>
</reference>
<dbReference type="PROSITE" id="PS51787">
    <property type="entry name" value="LON_N"/>
    <property type="match status" value="1"/>
</dbReference>
<dbReference type="SUPFAM" id="SSF88697">
    <property type="entry name" value="PUA domain-like"/>
    <property type="match status" value="1"/>
</dbReference>
<proteinExistence type="predicted"/>
<name>A0A369CDZ0_9GAMM</name>
<dbReference type="Proteomes" id="UP000252707">
    <property type="component" value="Unassembled WGS sequence"/>
</dbReference>
<dbReference type="InterPro" id="IPR046336">
    <property type="entry name" value="Lon_prtase_N_sf"/>
</dbReference>
<dbReference type="PANTHER" id="PTHR46732">
    <property type="entry name" value="ATP-DEPENDENT PROTEASE LA (LON) DOMAIN PROTEIN"/>
    <property type="match status" value="1"/>
</dbReference>
<dbReference type="OrthoDB" id="8558970at2"/>
<accession>A0A369CDZ0</accession>
<dbReference type="Gene3D" id="2.30.130.40">
    <property type="entry name" value="LON domain-like"/>
    <property type="match status" value="1"/>
</dbReference>
<feature type="domain" description="Lon N-terminal" evidence="1">
    <location>
        <begin position="17"/>
        <end position="207"/>
    </location>
</feature>
<dbReference type="InterPro" id="IPR003111">
    <property type="entry name" value="Lon_prtase_N"/>
</dbReference>
<dbReference type="SMART" id="SM00464">
    <property type="entry name" value="LON"/>
    <property type="match status" value="1"/>
</dbReference>
<dbReference type="EMBL" id="QPJY01000002">
    <property type="protein sequence ID" value="RCX31781.1"/>
    <property type="molecule type" value="Genomic_DNA"/>
</dbReference>
<dbReference type="PANTHER" id="PTHR46732:SF8">
    <property type="entry name" value="ATP-DEPENDENT PROTEASE LA (LON) DOMAIN PROTEIN"/>
    <property type="match status" value="1"/>
</dbReference>
<keyword evidence="3" id="KW-1185">Reference proteome</keyword>
<sequence length="217" mass="24027">MAGNHFSPVFSELPATLAIFPLPGAILLPHGQLPLNIFEPRYLNMVLDALGQGRMIGMIQPDPAAGADEGIHRIGCAGRITRFNETEDGRLLILLTGVCRFEVSEELDLLRGYRRVVPDWRRFRADLDEAEPPMAEIEPLMVALTRYCEESGLEVEWEKLRAMDPVRLVNFLAINLPFGVDEKQSLVEAVTPVERARLLTVLAEFGAAGRDNGGGLH</sequence>
<dbReference type="Pfam" id="PF02190">
    <property type="entry name" value="LON_substr_bdg"/>
    <property type="match status" value="1"/>
</dbReference>
<comment type="caution">
    <text evidence="2">The sequence shown here is derived from an EMBL/GenBank/DDBJ whole genome shotgun (WGS) entry which is preliminary data.</text>
</comment>
<dbReference type="RefSeq" id="WP_114278627.1">
    <property type="nucleotide sequence ID" value="NZ_QPJY01000002.1"/>
</dbReference>
<organism evidence="2 3">
    <name type="scientific">Thioalbus denitrificans</name>
    <dbReference type="NCBI Taxonomy" id="547122"/>
    <lineage>
        <taxon>Bacteria</taxon>
        <taxon>Pseudomonadati</taxon>
        <taxon>Pseudomonadota</taxon>
        <taxon>Gammaproteobacteria</taxon>
        <taxon>Chromatiales</taxon>
        <taxon>Ectothiorhodospiraceae</taxon>
        <taxon>Thioalbus</taxon>
    </lineage>
</organism>
<evidence type="ECO:0000313" key="3">
    <source>
        <dbReference type="Proteomes" id="UP000252707"/>
    </source>
</evidence>
<dbReference type="AlphaFoldDB" id="A0A369CDZ0"/>